<feature type="transmembrane region" description="Helical" evidence="2">
    <location>
        <begin position="94"/>
        <end position="115"/>
    </location>
</feature>
<keyword evidence="2" id="KW-1133">Transmembrane helix</keyword>
<dbReference type="Proteomes" id="UP000813672">
    <property type="component" value="Unassembled WGS sequence"/>
</dbReference>
<feature type="domain" description="HTH LytTR-type" evidence="3">
    <location>
        <begin position="196"/>
        <end position="291"/>
    </location>
</feature>
<evidence type="ECO:0000313" key="5">
    <source>
        <dbReference type="Proteomes" id="UP000813672"/>
    </source>
</evidence>
<feature type="region of interest" description="Disordered" evidence="1">
    <location>
        <begin position="165"/>
        <end position="186"/>
    </location>
</feature>
<dbReference type="Gene3D" id="2.40.50.1020">
    <property type="entry name" value="LytTr DNA-binding domain"/>
    <property type="match status" value="1"/>
</dbReference>
<gene>
    <name evidence="4" type="ORF">KBY27_06280</name>
</gene>
<feature type="transmembrane region" description="Helical" evidence="2">
    <location>
        <begin position="135"/>
        <end position="154"/>
    </location>
</feature>
<evidence type="ECO:0000256" key="2">
    <source>
        <dbReference type="SAM" id="Phobius"/>
    </source>
</evidence>
<dbReference type="AlphaFoldDB" id="A0A9Q3WKH5"/>
<dbReference type="Pfam" id="PF04397">
    <property type="entry name" value="LytTR"/>
    <property type="match status" value="1"/>
</dbReference>
<protein>
    <submittedName>
        <fullName evidence="4">LytTR family transcriptional regulator</fullName>
    </submittedName>
</protein>
<dbReference type="PROSITE" id="PS50930">
    <property type="entry name" value="HTH_LYTTR"/>
    <property type="match status" value="1"/>
</dbReference>
<dbReference type="GO" id="GO:0003677">
    <property type="term" value="F:DNA binding"/>
    <property type="evidence" value="ECO:0007669"/>
    <property type="project" value="InterPro"/>
</dbReference>
<evidence type="ECO:0000259" key="3">
    <source>
        <dbReference type="PROSITE" id="PS50930"/>
    </source>
</evidence>
<dbReference type="EMBL" id="JAGQAF010000003">
    <property type="protein sequence ID" value="MCE8537057.1"/>
    <property type="molecule type" value="Genomic_DNA"/>
</dbReference>
<dbReference type="RefSeq" id="WP_234218910.1">
    <property type="nucleotide sequence ID" value="NZ_JAGQAF010000003.1"/>
</dbReference>
<feature type="transmembrane region" description="Helical" evidence="2">
    <location>
        <begin position="64"/>
        <end position="87"/>
    </location>
</feature>
<sequence>MSPQKPLTLHFLNGDSISLAHRDAVTLMTCPVGVFIVLFSATIVRVLNISLLNLPTTFPQTLMLGLGLAAALWVALLYLSLTLVWLARVMRHAIALPVSLIGLTTNLLSDFTLLWSVSGSFDPGMWDAASVSRAVLLAYAIHLGFEFLFAALVLPKARARLTRQLPADAERGDDAPRPSDAAAPRAQGPLVILDGETVPADAIKLVEADEHYVFVHHDGRKTHVRESFGALVRALDPAAGMQVHKSYWVAFDHIQQVRPKRDGGLRLILKDQTAIPGARRRARAFREAYGKQRRLRAPHQDEAQH</sequence>
<dbReference type="SMART" id="SM00850">
    <property type="entry name" value="LytTR"/>
    <property type="match status" value="1"/>
</dbReference>
<dbReference type="GO" id="GO:0000156">
    <property type="term" value="F:phosphorelay response regulator activity"/>
    <property type="evidence" value="ECO:0007669"/>
    <property type="project" value="InterPro"/>
</dbReference>
<evidence type="ECO:0000256" key="1">
    <source>
        <dbReference type="SAM" id="MobiDB-lite"/>
    </source>
</evidence>
<dbReference type="PANTHER" id="PTHR37299">
    <property type="entry name" value="TRANSCRIPTIONAL REGULATOR-RELATED"/>
    <property type="match status" value="1"/>
</dbReference>
<reference evidence="4" key="1">
    <citation type="journal article" date="2021" name="Environ. Microbiol.">
        <title>Cryptic niche differentiation of novel sediment ecotypes of Rugeria pomeroyi correlates with nitrate respiration.</title>
        <authorList>
            <person name="Lin X."/>
            <person name="McNichol J."/>
            <person name="Chu X."/>
            <person name="Qian Y."/>
            <person name="Luo H."/>
        </authorList>
    </citation>
    <scope>NUCLEOTIDE SEQUENCE</scope>
    <source>
        <strain evidence="4">SZCCDBB064</strain>
    </source>
</reference>
<feature type="transmembrane region" description="Helical" evidence="2">
    <location>
        <begin position="24"/>
        <end position="44"/>
    </location>
</feature>
<evidence type="ECO:0000313" key="4">
    <source>
        <dbReference type="EMBL" id="MCE8537057.1"/>
    </source>
</evidence>
<name>A0A9Q3WKH5_9RHOB</name>
<comment type="caution">
    <text evidence="4">The sequence shown here is derived from an EMBL/GenBank/DDBJ whole genome shotgun (WGS) entry which is preliminary data.</text>
</comment>
<dbReference type="PANTHER" id="PTHR37299:SF1">
    <property type="entry name" value="STAGE 0 SPORULATION PROTEIN A HOMOLOG"/>
    <property type="match status" value="1"/>
</dbReference>
<dbReference type="InterPro" id="IPR046947">
    <property type="entry name" value="LytR-like"/>
</dbReference>
<proteinExistence type="predicted"/>
<organism evidence="4 5">
    <name type="scientific">Ruegeria pomeroyi</name>
    <dbReference type="NCBI Taxonomy" id="89184"/>
    <lineage>
        <taxon>Bacteria</taxon>
        <taxon>Pseudomonadati</taxon>
        <taxon>Pseudomonadota</taxon>
        <taxon>Alphaproteobacteria</taxon>
        <taxon>Rhodobacterales</taxon>
        <taxon>Roseobacteraceae</taxon>
        <taxon>Ruegeria</taxon>
    </lineage>
</organism>
<keyword evidence="2" id="KW-0472">Membrane</keyword>
<keyword evidence="2" id="KW-0812">Transmembrane</keyword>
<dbReference type="InterPro" id="IPR007492">
    <property type="entry name" value="LytTR_DNA-bd_dom"/>
</dbReference>
<accession>A0A9Q3WKH5</accession>
<feature type="compositionally biased region" description="Basic and acidic residues" evidence="1">
    <location>
        <begin position="168"/>
        <end position="177"/>
    </location>
</feature>